<dbReference type="KEGG" id="rox:BV494_20350"/>
<comment type="similarity">
    <text evidence="2 8">Belongs to the glutamate--cysteine ligase type 1 family. Type 1 subfamily.</text>
</comment>
<dbReference type="GO" id="GO:0046872">
    <property type="term" value="F:metal ion binding"/>
    <property type="evidence" value="ECO:0007669"/>
    <property type="project" value="TreeGrafter"/>
</dbReference>
<dbReference type="FunFam" id="3.30.590.20:FF:000001">
    <property type="entry name" value="Glutamate--cysteine ligase"/>
    <property type="match status" value="1"/>
</dbReference>
<evidence type="ECO:0000259" key="10">
    <source>
        <dbReference type="Pfam" id="PF04262"/>
    </source>
</evidence>
<evidence type="ECO:0000256" key="1">
    <source>
        <dbReference type="ARBA" id="ARBA00005006"/>
    </source>
</evidence>
<dbReference type="GO" id="GO:0004357">
    <property type="term" value="F:glutamate-cysteine ligase activity"/>
    <property type="evidence" value="ECO:0007669"/>
    <property type="project" value="UniProtKB-UniRule"/>
</dbReference>
<dbReference type="PANTHER" id="PTHR38761">
    <property type="entry name" value="GLUTAMATE--CYSTEINE LIGASE"/>
    <property type="match status" value="1"/>
</dbReference>
<evidence type="ECO:0000256" key="8">
    <source>
        <dbReference type="HAMAP-Rule" id="MF_00578"/>
    </source>
</evidence>
<dbReference type="OrthoDB" id="9803907at2"/>
<evidence type="ECO:0000256" key="6">
    <source>
        <dbReference type="ARBA" id="ARBA00022840"/>
    </source>
</evidence>
<dbReference type="GO" id="GO:0005524">
    <property type="term" value="F:ATP binding"/>
    <property type="evidence" value="ECO:0007669"/>
    <property type="project" value="UniProtKB-KW"/>
</dbReference>
<evidence type="ECO:0000256" key="4">
    <source>
        <dbReference type="ARBA" id="ARBA00022684"/>
    </source>
</evidence>
<evidence type="ECO:0000256" key="9">
    <source>
        <dbReference type="RuleBase" id="RU004391"/>
    </source>
</evidence>
<dbReference type="GO" id="GO:0006750">
    <property type="term" value="P:glutathione biosynthetic process"/>
    <property type="evidence" value="ECO:0007669"/>
    <property type="project" value="UniProtKB-UniRule"/>
</dbReference>
<dbReference type="PANTHER" id="PTHR38761:SF1">
    <property type="entry name" value="GLUTAMATE--CYSTEINE LIGASE"/>
    <property type="match status" value="1"/>
</dbReference>
<evidence type="ECO:0000256" key="3">
    <source>
        <dbReference type="ARBA" id="ARBA00022598"/>
    </source>
</evidence>
<evidence type="ECO:0000313" key="12">
    <source>
        <dbReference type="Proteomes" id="UP000239197"/>
    </source>
</evidence>
<accession>A0A2L1UW25</accession>
<dbReference type="Proteomes" id="UP000239197">
    <property type="component" value="Chromosome"/>
</dbReference>
<feature type="domain" description="Glutamate--cysteine ligase" evidence="10">
    <location>
        <begin position="11"/>
        <end position="380"/>
    </location>
</feature>
<keyword evidence="12" id="KW-1185">Reference proteome</keyword>
<dbReference type="InterPro" id="IPR007370">
    <property type="entry name" value="Glu_cys_ligase"/>
</dbReference>
<dbReference type="UniPathway" id="UPA00142">
    <property type="reaction ID" value="UER00209"/>
</dbReference>
<dbReference type="Gene3D" id="3.30.590.20">
    <property type="match status" value="1"/>
</dbReference>
<reference evidence="12" key="1">
    <citation type="submission" date="2017-01" db="EMBL/GenBank/DDBJ databases">
        <title>Genome sequence of Rouxiella sp. ERMR1:05.</title>
        <authorList>
            <person name="Kumar R."/>
            <person name="Singh D."/>
            <person name="Kumar S."/>
        </authorList>
    </citation>
    <scope>NUCLEOTIDE SEQUENCE [LARGE SCALE GENOMIC DNA]</scope>
    <source>
        <strain evidence="12">ERMR1:05</strain>
    </source>
</reference>
<keyword evidence="6 8" id="KW-0067">ATP-binding</keyword>
<dbReference type="SUPFAM" id="SSF55931">
    <property type="entry name" value="Glutamine synthetase/guanido kinase"/>
    <property type="match status" value="1"/>
</dbReference>
<dbReference type="EC" id="6.3.2.2" evidence="8"/>
<dbReference type="Pfam" id="PF04262">
    <property type="entry name" value="Glu_cys_ligase"/>
    <property type="match status" value="1"/>
</dbReference>
<dbReference type="EMBL" id="CP019062">
    <property type="protein sequence ID" value="AVF37107.1"/>
    <property type="molecule type" value="Genomic_DNA"/>
</dbReference>
<sequence length="524" mass="58670">MIPDVSQALSWLEAHPQALKGIRRGIERETLRVNADGSLATTGHPESLGAALTHRWITTDFAEALLEFITPVDDNIEHLMAFLRDIHRHVARELGDERMWPFSMPCFIESGQDIELAQYGSSNVGRFKTLYREGLKNRYGALMQVISGIHYNFSLPLSFWQERLGVTDVESGKEAISAGYFKLIRNYYRFGWVIPYLFGASPAICKSFLKGRETDLPFEYTDAGLCYLPYATSLRLSDLGYTNKSQSNLGITFNDLETYVKGVKRAIHTPSAEYAEMGVKKDGKYLQLNTNVLQIENELYAPIRPKRVTKSGETPSDALMRGGIEYIEVRSLDVNPFSPVGIDATQARFLDLFLVWCALADAPEMNSDELLCTRKNWNRVILEGRKPGQTIGIGCNDERKPLVSVGNALFADLSRVAQVMDEQNGDHLYQDVCKELVAAFDDPELTYSARILKDLKQQGGVGSLGLELAERYRQMLVSEPLEVLDASALMAEQDGSWQRQRALEAGDTLSFEEYLAANAGSTEE</sequence>
<comment type="pathway">
    <text evidence="1 8 9">Sulfur metabolism; glutathione biosynthesis; glutathione from L-cysteine and L-glutamate: step 1/2.</text>
</comment>
<evidence type="ECO:0000256" key="5">
    <source>
        <dbReference type="ARBA" id="ARBA00022741"/>
    </source>
</evidence>
<keyword evidence="5 8" id="KW-0547">Nucleotide-binding</keyword>
<evidence type="ECO:0000256" key="7">
    <source>
        <dbReference type="ARBA" id="ARBA00048819"/>
    </source>
</evidence>
<name>A0A2L1UW25_9GAMM</name>
<dbReference type="AlphaFoldDB" id="A0A2L1UW25"/>
<keyword evidence="4 8" id="KW-0317">Glutathione biosynthesis</keyword>
<dbReference type="HAMAP" id="MF_00578">
    <property type="entry name" value="Glu_cys_ligase"/>
    <property type="match status" value="1"/>
</dbReference>
<organism evidence="11 12">
    <name type="scientific">Rahnella sikkimica</name>
    <dbReference type="NCBI Taxonomy" id="1805933"/>
    <lineage>
        <taxon>Bacteria</taxon>
        <taxon>Pseudomonadati</taxon>
        <taxon>Pseudomonadota</taxon>
        <taxon>Gammaproteobacteria</taxon>
        <taxon>Enterobacterales</taxon>
        <taxon>Yersiniaceae</taxon>
        <taxon>Rahnella</taxon>
    </lineage>
</organism>
<protein>
    <recommendedName>
        <fullName evidence="8">Glutamate--cysteine ligase</fullName>
        <ecNumber evidence="8">6.3.2.2</ecNumber>
    </recommendedName>
    <alternativeName>
        <fullName evidence="8">Gamma-ECS</fullName>
        <shortName evidence="8">GCS</shortName>
    </alternativeName>
    <alternativeName>
        <fullName evidence="8">Gamma-glutamylcysteine synthetase</fullName>
    </alternativeName>
</protein>
<comment type="catalytic activity">
    <reaction evidence="7 8 9">
        <text>L-cysteine + L-glutamate + ATP = gamma-L-glutamyl-L-cysteine + ADP + phosphate + H(+)</text>
        <dbReference type="Rhea" id="RHEA:13285"/>
        <dbReference type="ChEBI" id="CHEBI:15378"/>
        <dbReference type="ChEBI" id="CHEBI:29985"/>
        <dbReference type="ChEBI" id="CHEBI:30616"/>
        <dbReference type="ChEBI" id="CHEBI:35235"/>
        <dbReference type="ChEBI" id="CHEBI:43474"/>
        <dbReference type="ChEBI" id="CHEBI:58173"/>
        <dbReference type="ChEBI" id="CHEBI:456216"/>
        <dbReference type="EC" id="6.3.2.2"/>
    </reaction>
</comment>
<keyword evidence="3 8" id="KW-0436">Ligase</keyword>
<dbReference type="NCBIfam" id="TIGR01434">
    <property type="entry name" value="glu_cys_ligase"/>
    <property type="match status" value="1"/>
</dbReference>
<proteinExistence type="inferred from homology"/>
<evidence type="ECO:0000256" key="2">
    <source>
        <dbReference type="ARBA" id="ARBA00008772"/>
    </source>
</evidence>
<dbReference type="InterPro" id="IPR006334">
    <property type="entry name" value="Glut_cys_ligase"/>
</dbReference>
<dbReference type="GO" id="GO:0005829">
    <property type="term" value="C:cytosol"/>
    <property type="evidence" value="ECO:0007669"/>
    <property type="project" value="TreeGrafter"/>
</dbReference>
<dbReference type="InterPro" id="IPR014746">
    <property type="entry name" value="Gln_synth/guanido_kin_cat_dom"/>
</dbReference>
<dbReference type="RefSeq" id="WP_104924466.1">
    <property type="nucleotide sequence ID" value="NZ_CP019062.1"/>
</dbReference>
<gene>
    <name evidence="8" type="primary">gshA</name>
    <name evidence="11" type="ORF">BV494_20350</name>
</gene>
<evidence type="ECO:0000313" key="11">
    <source>
        <dbReference type="EMBL" id="AVF37107.1"/>
    </source>
</evidence>